<gene>
    <name evidence="2" type="ORF">QF035_006809</name>
</gene>
<organism evidence="2 3">
    <name type="scientific">Streptomyces umbrinus</name>
    <dbReference type="NCBI Taxonomy" id="67370"/>
    <lineage>
        <taxon>Bacteria</taxon>
        <taxon>Bacillati</taxon>
        <taxon>Actinomycetota</taxon>
        <taxon>Actinomycetes</taxon>
        <taxon>Kitasatosporales</taxon>
        <taxon>Streptomycetaceae</taxon>
        <taxon>Streptomyces</taxon>
        <taxon>Streptomyces phaeochromogenes group</taxon>
    </lineage>
</organism>
<evidence type="ECO:0000256" key="1">
    <source>
        <dbReference type="SAM" id="MobiDB-lite"/>
    </source>
</evidence>
<evidence type="ECO:0008006" key="4">
    <source>
        <dbReference type="Google" id="ProtNLM"/>
    </source>
</evidence>
<feature type="compositionally biased region" description="Basic and acidic residues" evidence="1">
    <location>
        <begin position="15"/>
        <end position="25"/>
    </location>
</feature>
<dbReference type="RefSeq" id="WP_307524324.1">
    <property type="nucleotide sequence ID" value="NZ_JAUSZI010000002.1"/>
</dbReference>
<evidence type="ECO:0000313" key="2">
    <source>
        <dbReference type="EMBL" id="MDQ1029227.1"/>
    </source>
</evidence>
<protein>
    <recommendedName>
        <fullName evidence="4">Secreted protein</fullName>
    </recommendedName>
</protein>
<name>A0ABU0T105_9ACTN</name>
<dbReference type="EMBL" id="JAUSZI010000002">
    <property type="protein sequence ID" value="MDQ1029227.1"/>
    <property type="molecule type" value="Genomic_DNA"/>
</dbReference>
<proteinExistence type="predicted"/>
<feature type="compositionally biased region" description="Low complexity" evidence="1">
    <location>
        <begin position="1"/>
        <end position="13"/>
    </location>
</feature>
<evidence type="ECO:0000313" key="3">
    <source>
        <dbReference type="Proteomes" id="UP001230328"/>
    </source>
</evidence>
<accession>A0ABU0T105</accession>
<dbReference type="Proteomes" id="UP001230328">
    <property type="component" value="Unassembled WGS sequence"/>
</dbReference>
<keyword evidence="3" id="KW-1185">Reference proteome</keyword>
<comment type="caution">
    <text evidence="2">The sequence shown here is derived from an EMBL/GenBank/DDBJ whole genome shotgun (WGS) entry which is preliminary data.</text>
</comment>
<sequence length="83" mass="8278">MAASAQLLLSALSKRPADRPADPDPHFCVFTAEGPCAETPLTSEPPLPDAAPLTSEPPLADAAPLTSEPTSMGAAAGLDPSGV</sequence>
<reference evidence="2 3" key="1">
    <citation type="submission" date="2023-07" db="EMBL/GenBank/DDBJ databases">
        <title>Comparative genomics of wheat-associated soil bacteria to identify genetic determinants of phenazine resistance.</title>
        <authorList>
            <person name="Mouncey N."/>
        </authorList>
    </citation>
    <scope>NUCLEOTIDE SEQUENCE [LARGE SCALE GENOMIC DNA]</scope>
    <source>
        <strain evidence="2 3">V2I4</strain>
    </source>
</reference>
<feature type="region of interest" description="Disordered" evidence="1">
    <location>
        <begin position="1"/>
        <end position="83"/>
    </location>
</feature>